<accession>A0A1H9RDC3</accession>
<dbReference type="RefSeq" id="WP_085920375.1">
    <property type="nucleotide sequence ID" value="NZ_FOGS01000002.1"/>
</dbReference>
<evidence type="ECO:0000256" key="8">
    <source>
        <dbReference type="ARBA" id="ARBA00023136"/>
    </source>
</evidence>
<dbReference type="PANTHER" id="PTHR33695">
    <property type="entry name" value="LIPOPROTEIN SIGNAL PEPTIDASE"/>
    <property type="match status" value="1"/>
</dbReference>
<feature type="transmembrane region" description="Helical" evidence="9">
    <location>
        <begin position="70"/>
        <end position="88"/>
    </location>
</feature>
<keyword evidence="12" id="KW-1185">Reference proteome</keyword>
<feature type="active site" evidence="9">
    <location>
        <position position="124"/>
    </location>
</feature>
<dbReference type="NCBIfam" id="TIGR00077">
    <property type="entry name" value="lspA"/>
    <property type="match status" value="1"/>
</dbReference>
<dbReference type="Pfam" id="PF01252">
    <property type="entry name" value="Peptidase_A8"/>
    <property type="match status" value="1"/>
</dbReference>
<evidence type="ECO:0000313" key="11">
    <source>
        <dbReference type="EMBL" id="SER70684.1"/>
    </source>
</evidence>
<keyword evidence="5 9" id="KW-0064">Aspartyl protease</keyword>
<keyword evidence="3 9" id="KW-0645">Protease</keyword>
<gene>
    <name evidence="9" type="primary">lspA</name>
    <name evidence="11" type="ORF">SAMN04487958_102335</name>
</gene>
<dbReference type="PANTHER" id="PTHR33695:SF1">
    <property type="entry name" value="LIPOPROTEIN SIGNAL PEPTIDASE"/>
    <property type="match status" value="1"/>
</dbReference>
<dbReference type="UniPathway" id="UPA00665"/>
<dbReference type="GO" id="GO:0005886">
    <property type="term" value="C:plasma membrane"/>
    <property type="evidence" value="ECO:0007669"/>
    <property type="project" value="UniProtKB-SubCell"/>
</dbReference>
<keyword evidence="7 9" id="KW-1133">Transmembrane helix</keyword>
<comment type="pathway">
    <text evidence="9">Protein modification; lipoprotein biosynthesis (signal peptide cleavage).</text>
</comment>
<evidence type="ECO:0000256" key="1">
    <source>
        <dbReference type="ARBA" id="ARBA00006139"/>
    </source>
</evidence>
<evidence type="ECO:0000256" key="10">
    <source>
        <dbReference type="RuleBase" id="RU004181"/>
    </source>
</evidence>
<keyword evidence="8 9" id="KW-0472">Membrane</keyword>
<comment type="caution">
    <text evidence="9">Lacks conserved residue(s) required for the propagation of feature annotation.</text>
</comment>
<dbReference type="EMBL" id="FOGS01000002">
    <property type="protein sequence ID" value="SER70684.1"/>
    <property type="molecule type" value="Genomic_DNA"/>
</dbReference>
<dbReference type="InterPro" id="IPR001872">
    <property type="entry name" value="Peptidase_A8"/>
</dbReference>
<dbReference type="Proteomes" id="UP000198505">
    <property type="component" value="Unassembled WGS sequence"/>
</dbReference>
<comment type="similarity">
    <text evidence="1 9 10">Belongs to the peptidase A8 family.</text>
</comment>
<dbReference type="EC" id="3.4.23.36" evidence="9"/>
<comment type="catalytic activity">
    <reaction evidence="9">
        <text>Release of signal peptides from bacterial membrane prolipoproteins. Hydrolyzes -Xaa-Yaa-Zaa-|-(S,diacylglyceryl)Cys-, in which Xaa is hydrophobic (preferably Leu), and Yaa (Ala or Ser) and Zaa (Gly or Ala) have small, neutral side chains.</text>
        <dbReference type="EC" id="3.4.23.36"/>
    </reaction>
</comment>
<evidence type="ECO:0000256" key="3">
    <source>
        <dbReference type="ARBA" id="ARBA00022670"/>
    </source>
</evidence>
<dbReference type="AlphaFoldDB" id="A0A1H9RDC3"/>
<sequence>MRTAPNDSPSRRWPWFTLACVMALADQLVKEIVHAQMSFGQVIPLTPFFNWVYTGNTGAAFSFLAEAGGWQRYLFLGLALVVIVVLLVQLCKPLPRLEACAYSLILGGALGNTVDRLARGYVVDYLDVYWGEWHWPAFNMADIALLIGVMIYAVALWRERPAFKRTE</sequence>
<comment type="subcellular location">
    <subcellularLocation>
        <location evidence="9">Cell membrane</location>
        <topology evidence="9">Multi-pass membrane protein</topology>
    </subcellularLocation>
</comment>
<keyword evidence="2 9" id="KW-1003">Cell membrane</keyword>
<keyword evidence="6 9" id="KW-0378">Hydrolase</keyword>
<reference evidence="12" key="1">
    <citation type="submission" date="2016-10" db="EMBL/GenBank/DDBJ databases">
        <authorList>
            <person name="Varghese N."/>
            <person name="Submissions S."/>
        </authorList>
    </citation>
    <scope>NUCLEOTIDE SEQUENCE [LARGE SCALE GENOMIC DNA]</scope>
    <source>
        <strain evidence="12">CGMCC 1.6495</strain>
    </source>
</reference>
<protein>
    <recommendedName>
        <fullName evidence="9">Lipoprotein signal peptidase</fullName>
        <ecNumber evidence="9">3.4.23.36</ecNumber>
    </recommendedName>
    <alternativeName>
        <fullName evidence="9">Prolipoprotein signal peptidase</fullName>
    </alternativeName>
    <alternativeName>
        <fullName evidence="9">Signal peptidase II</fullName>
        <shortName evidence="9">SPase II</shortName>
    </alternativeName>
</protein>
<keyword evidence="4 9" id="KW-0812">Transmembrane</keyword>
<feature type="active site" evidence="9">
    <location>
        <position position="142"/>
    </location>
</feature>
<dbReference type="GO" id="GO:0004190">
    <property type="term" value="F:aspartic-type endopeptidase activity"/>
    <property type="evidence" value="ECO:0007669"/>
    <property type="project" value="UniProtKB-UniRule"/>
</dbReference>
<evidence type="ECO:0000256" key="5">
    <source>
        <dbReference type="ARBA" id="ARBA00022750"/>
    </source>
</evidence>
<dbReference type="PRINTS" id="PR00781">
    <property type="entry name" value="LIPOSIGPTASE"/>
</dbReference>
<name>A0A1H9RDC3_9GAMM</name>
<evidence type="ECO:0000256" key="7">
    <source>
        <dbReference type="ARBA" id="ARBA00022989"/>
    </source>
</evidence>
<evidence type="ECO:0000256" key="4">
    <source>
        <dbReference type="ARBA" id="ARBA00022692"/>
    </source>
</evidence>
<comment type="function">
    <text evidence="9">This protein specifically catalyzes the removal of signal peptides from prolipoproteins.</text>
</comment>
<evidence type="ECO:0000256" key="9">
    <source>
        <dbReference type="HAMAP-Rule" id="MF_00161"/>
    </source>
</evidence>
<organism evidence="11 12">
    <name type="scientific">Vreelandella subterranea</name>
    <dbReference type="NCBI Taxonomy" id="416874"/>
    <lineage>
        <taxon>Bacteria</taxon>
        <taxon>Pseudomonadati</taxon>
        <taxon>Pseudomonadota</taxon>
        <taxon>Gammaproteobacteria</taxon>
        <taxon>Oceanospirillales</taxon>
        <taxon>Halomonadaceae</taxon>
        <taxon>Vreelandella</taxon>
    </lineage>
</organism>
<evidence type="ECO:0000256" key="6">
    <source>
        <dbReference type="ARBA" id="ARBA00022801"/>
    </source>
</evidence>
<feature type="transmembrane region" description="Helical" evidence="9">
    <location>
        <begin position="41"/>
        <end position="64"/>
    </location>
</feature>
<evidence type="ECO:0000313" key="12">
    <source>
        <dbReference type="Proteomes" id="UP000198505"/>
    </source>
</evidence>
<dbReference type="GO" id="GO:0006508">
    <property type="term" value="P:proteolysis"/>
    <property type="evidence" value="ECO:0007669"/>
    <property type="project" value="UniProtKB-KW"/>
</dbReference>
<dbReference type="STRING" id="416874.SAMN04487958_102335"/>
<feature type="transmembrane region" description="Helical" evidence="9">
    <location>
        <begin position="138"/>
        <end position="157"/>
    </location>
</feature>
<evidence type="ECO:0000256" key="2">
    <source>
        <dbReference type="ARBA" id="ARBA00022475"/>
    </source>
</evidence>
<proteinExistence type="inferred from homology"/>
<dbReference type="HAMAP" id="MF_00161">
    <property type="entry name" value="LspA"/>
    <property type="match status" value="1"/>
</dbReference>